<dbReference type="AlphaFoldDB" id="A0AAV6SW40"/>
<organism evidence="1 2">
    <name type="scientific">Solea senegalensis</name>
    <name type="common">Senegalese sole</name>
    <dbReference type="NCBI Taxonomy" id="28829"/>
    <lineage>
        <taxon>Eukaryota</taxon>
        <taxon>Metazoa</taxon>
        <taxon>Chordata</taxon>
        <taxon>Craniata</taxon>
        <taxon>Vertebrata</taxon>
        <taxon>Euteleostomi</taxon>
        <taxon>Actinopterygii</taxon>
        <taxon>Neopterygii</taxon>
        <taxon>Teleostei</taxon>
        <taxon>Neoteleostei</taxon>
        <taxon>Acanthomorphata</taxon>
        <taxon>Carangaria</taxon>
        <taxon>Pleuronectiformes</taxon>
        <taxon>Pleuronectoidei</taxon>
        <taxon>Soleidae</taxon>
        <taxon>Solea</taxon>
    </lineage>
</organism>
<name>A0AAV6SW40_SOLSE</name>
<accession>A0AAV6SW40</accession>
<comment type="caution">
    <text evidence="1">The sequence shown here is derived from an EMBL/GenBank/DDBJ whole genome shotgun (WGS) entry which is preliminary data.</text>
</comment>
<sequence>MTPVRLSNGAPVAAQSHRLNVNMQSLNVMTEKHCGFTLSLMCESYPAVSCLWIHSENNNVNPLIRCECEQAGMKNSASCDVSVQCVPGGRP</sequence>
<evidence type="ECO:0000313" key="2">
    <source>
        <dbReference type="Proteomes" id="UP000693946"/>
    </source>
</evidence>
<reference evidence="1 2" key="1">
    <citation type="journal article" date="2021" name="Sci. Rep.">
        <title>Chromosome anchoring in Senegalese sole (Solea senegalensis) reveals sex-associated markers and genome rearrangements in flatfish.</title>
        <authorList>
            <person name="Guerrero-Cozar I."/>
            <person name="Gomez-Garrido J."/>
            <person name="Berbel C."/>
            <person name="Martinez-Blanch J.F."/>
            <person name="Alioto T."/>
            <person name="Claros M.G."/>
            <person name="Gagnaire P.A."/>
            <person name="Manchado M."/>
        </authorList>
    </citation>
    <scope>NUCLEOTIDE SEQUENCE [LARGE SCALE GENOMIC DNA]</scope>
    <source>
        <strain evidence="1">Sse05_10M</strain>
    </source>
</reference>
<proteinExistence type="predicted"/>
<evidence type="ECO:0000313" key="1">
    <source>
        <dbReference type="EMBL" id="KAG7521766.1"/>
    </source>
</evidence>
<dbReference type="Proteomes" id="UP000693946">
    <property type="component" value="Linkage Group LG10"/>
</dbReference>
<keyword evidence="2" id="KW-1185">Reference proteome</keyword>
<dbReference type="EMBL" id="JAGKHQ010000002">
    <property type="protein sequence ID" value="KAG7521766.1"/>
    <property type="molecule type" value="Genomic_DNA"/>
</dbReference>
<protein>
    <submittedName>
        <fullName evidence="1">Uncharacterized protein</fullName>
    </submittedName>
</protein>
<gene>
    <name evidence="1" type="ORF">JOB18_006431</name>
</gene>